<comment type="cofactor">
    <cofactor evidence="1">
        <name>[4Fe-4S] cluster</name>
        <dbReference type="ChEBI" id="CHEBI:49883"/>
    </cofactor>
</comment>
<dbReference type="GO" id="GO:0046872">
    <property type="term" value="F:metal ion binding"/>
    <property type="evidence" value="ECO:0007669"/>
    <property type="project" value="UniProtKB-KW"/>
</dbReference>
<dbReference type="GO" id="GO:0005829">
    <property type="term" value="C:cytosol"/>
    <property type="evidence" value="ECO:0007669"/>
    <property type="project" value="TreeGrafter"/>
</dbReference>
<organism evidence="7 8">
    <name type="scientific">candidate division WOR-3 bacterium 4484_18</name>
    <dbReference type="NCBI Taxonomy" id="2020626"/>
    <lineage>
        <taxon>Bacteria</taxon>
        <taxon>Bacteria division WOR-3</taxon>
    </lineage>
</organism>
<evidence type="ECO:0000256" key="1">
    <source>
        <dbReference type="ARBA" id="ARBA00001966"/>
    </source>
</evidence>
<evidence type="ECO:0000256" key="5">
    <source>
        <dbReference type="ARBA" id="ARBA00023014"/>
    </source>
</evidence>
<dbReference type="PANTHER" id="PTHR43409:SF15">
    <property type="entry name" value="PUTATIVE-RELATED"/>
    <property type="match status" value="1"/>
</dbReference>
<reference evidence="8" key="1">
    <citation type="submission" date="2017-07" db="EMBL/GenBank/DDBJ databases">
        <title>Novel pathways for hydrocarbon cycling and metabolic interdependencies in hydrothermal sediment communities.</title>
        <authorList>
            <person name="Dombrowski N."/>
            <person name="Seitz K."/>
            <person name="Teske A."/>
            <person name="Baker B."/>
        </authorList>
    </citation>
    <scope>NUCLEOTIDE SEQUENCE [LARGE SCALE GENOMIC DNA]</scope>
</reference>
<keyword evidence="4" id="KW-0408">Iron</keyword>
<keyword evidence="5" id="KW-0411">Iron-sulfur</keyword>
<protein>
    <recommendedName>
        <fullName evidence="6">Radical SAM core domain-containing protein</fullName>
    </recommendedName>
</protein>
<sequence length="441" mass="50529">MATRRGRLTPIALLVIPPIYDFKAYDFWLKFTGLLKIASTLQDSGWQIYFFDFLDRSHPWMASRSKPGTYGRGKYYAVEVPKPTIFKTIARRFKRYGLPKQIFEQFLNSIPKPDYVFIAGGMTYWYLGVKEVVEIVRSHYPNTNVVVGGVYPTLMPNHARKLEVDHVVVGNDMSLFDKLGIKSTAAIPLWRLYPKLTYGVINFTYGCPLNCTYCAARKLHEQFIIRDWDIVADELLYFGKLGITDIAIYDDALLFKAKEILPKLLDLLHRYSLKFRFHTPNGLHVRLIDRDTANLMRVTGFTTIFLSYETHNLQRQQLLGNKVTEEELISAIEVLRSVGYTGCDLIVYLLAGLVDQPAPEVEEGIHFLHKLGVSIMLSEFSPIPGTPEGEKACQIIDMDEPLCHNNLYFTTLVLGDHSLQQLKSLKNHYNRIIRLTCTSKT</sequence>
<keyword evidence="3" id="KW-0479">Metal-binding</keyword>
<dbReference type="SUPFAM" id="SSF102114">
    <property type="entry name" value="Radical SAM enzymes"/>
    <property type="match status" value="1"/>
</dbReference>
<dbReference type="Proteomes" id="UP000216312">
    <property type="component" value="Unassembled WGS sequence"/>
</dbReference>
<dbReference type="InterPro" id="IPR051198">
    <property type="entry name" value="BchE-like"/>
</dbReference>
<dbReference type="EMBL" id="NMUJ01000011">
    <property type="protein sequence ID" value="OYV03296.1"/>
    <property type="molecule type" value="Genomic_DNA"/>
</dbReference>
<dbReference type="InterPro" id="IPR013785">
    <property type="entry name" value="Aldolase_TIM"/>
</dbReference>
<evidence type="ECO:0000313" key="7">
    <source>
        <dbReference type="EMBL" id="OYV03296.1"/>
    </source>
</evidence>
<dbReference type="SFLD" id="SFLDS00029">
    <property type="entry name" value="Radical_SAM"/>
    <property type="match status" value="1"/>
</dbReference>
<proteinExistence type="predicted"/>
<dbReference type="PANTHER" id="PTHR43409">
    <property type="entry name" value="ANAEROBIC MAGNESIUM-PROTOPORPHYRIN IX MONOMETHYL ESTER CYCLASE-RELATED"/>
    <property type="match status" value="1"/>
</dbReference>
<comment type="caution">
    <text evidence="7">The sequence shown here is derived from an EMBL/GenBank/DDBJ whole genome shotgun (WGS) entry which is preliminary data.</text>
</comment>
<dbReference type="SFLD" id="SFLDG01082">
    <property type="entry name" value="B12-binding_domain_containing"/>
    <property type="match status" value="1"/>
</dbReference>
<evidence type="ECO:0000256" key="4">
    <source>
        <dbReference type="ARBA" id="ARBA00023004"/>
    </source>
</evidence>
<evidence type="ECO:0000259" key="6">
    <source>
        <dbReference type="PROSITE" id="PS51918"/>
    </source>
</evidence>
<dbReference type="SMART" id="SM00729">
    <property type="entry name" value="Elp3"/>
    <property type="match status" value="1"/>
</dbReference>
<dbReference type="GO" id="GO:0003824">
    <property type="term" value="F:catalytic activity"/>
    <property type="evidence" value="ECO:0007669"/>
    <property type="project" value="InterPro"/>
</dbReference>
<dbReference type="CDD" id="cd01335">
    <property type="entry name" value="Radical_SAM"/>
    <property type="match status" value="1"/>
</dbReference>
<keyword evidence="2" id="KW-0949">S-adenosyl-L-methionine</keyword>
<evidence type="ECO:0000256" key="2">
    <source>
        <dbReference type="ARBA" id="ARBA00022691"/>
    </source>
</evidence>
<dbReference type="Pfam" id="PF04055">
    <property type="entry name" value="Radical_SAM"/>
    <property type="match status" value="1"/>
</dbReference>
<feature type="domain" description="Radical SAM core" evidence="6">
    <location>
        <begin position="193"/>
        <end position="423"/>
    </location>
</feature>
<name>A0A257LWG2_UNCW3</name>
<accession>A0A257LWG2</accession>
<evidence type="ECO:0000256" key="3">
    <source>
        <dbReference type="ARBA" id="ARBA00022723"/>
    </source>
</evidence>
<dbReference type="PROSITE" id="PS51918">
    <property type="entry name" value="RADICAL_SAM"/>
    <property type="match status" value="1"/>
</dbReference>
<dbReference type="GO" id="GO:0051536">
    <property type="term" value="F:iron-sulfur cluster binding"/>
    <property type="evidence" value="ECO:0007669"/>
    <property type="project" value="UniProtKB-KW"/>
</dbReference>
<dbReference type="InterPro" id="IPR006638">
    <property type="entry name" value="Elp3/MiaA/NifB-like_rSAM"/>
</dbReference>
<evidence type="ECO:0000313" key="8">
    <source>
        <dbReference type="Proteomes" id="UP000216312"/>
    </source>
</evidence>
<dbReference type="Gene3D" id="3.20.20.70">
    <property type="entry name" value="Aldolase class I"/>
    <property type="match status" value="1"/>
</dbReference>
<dbReference type="InterPro" id="IPR058240">
    <property type="entry name" value="rSAM_sf"/>
</dbReference>
<dbReference type="InterPro" id="IPR007197">
    <property type="entry name" value="rSAM"/>
</dbReference>
<gene>
    <name evidence="7" type="ORF">CGW93_01590</name>
</gene>
<dbReference type="AlphaFoldDB" id="A0A257LWG2"/>
<dbReference type="Gene3D" id="3.40.50.280">
    <property type="entry name" value="Cobalamin-binding domain"/>
    <property type="match status" value="1"/>
</dbReference>